<dbReference type="EMBL" id="FOCT01000011">
    <property type="protein sequence ID" value="SEO07804.1"/>
    <property type="molecule type" value="Genomic_DNA"/>
</dbReference>
<sequence>MTKLRQVLLYTGIAILAVAAGVLLRGQLASNDVASPPDAAVATKGAESILAASFPDLEGNIQPVSQWRGKVMVVNFWASWCAPCREEIPEFISFQDKFRDKGLVFVGIAVDQKERAAAFSKEMGINYPVLVGDMKAMQIAGAAGNIQGALPFTVVIDRNGKMIGSKLGRLSESKLESMIGPLL</sequence>
<dbReference type="Proteomes" id="UP000183898">
    <property type="component" value="Unassembled WGS sequence"/>
</dbReference>
<dbReference type="InterPro" id="IPR013766">
    <property type="entry name" value="Thioredoxin_domain"/>
</dbReference>
<keyword evidence="5" id="KW-0812">Transmembrane</keyword>
<dbReference type="PANTHER" id="PTHR42852">
    <property type="entry name" value="THIOL:DISULFIDE INTERCHANGE PROTEIN DSBE"/>
    <property type="match status" value="1"/>
</dbReference>
<dbReference type="InterPro" id="IPR036249">
    <property type="entry name" value="Thioredoxin-like_sf"/>
</dbReference>
<dbReference type="PROSITE" id="PS00194">
    <property type="entry name" value="THIOREDOXIN_1"/>
    <property type="match status" value="1"/>
</dbReference>
<evidence type="ECO:0000313" key="8">
    <source>
        <dbReference type="Proteomes" id="UP000183898"/>
    </source>
</evidence>
<keyword evidence="5" id="KW-0472">Membrane</keyword>
<organism evidence="7 8">
    <name type="scientific">Nitrosospira multiformis</name>
    <dbReference type="NCBI Taxonomy" id="1231"/>
    <lineage>
        <taxon>Bacteria</taxon>
        <taxon>Pseudomonadati</taxon>
        <taxon>Pseudomonadota</taxon>
        <taxon>Betaproteobacteria</taxon>
        <taxon>Nitrosomonadales</taxon>
        <taxon>Nitrosomonadaceae</taxon>
        <taxon>Nitrosospira</taxon>
    </lineage>
</organism>
<keyword evidence="2" id="KW-0201">Cytochrome c-type biogenesis</keyword>
<reference evidence="7 8" key="1">
    <citation type="submission" date="2016-10" db="EMBL/GenBank/DDBJ databases">
        <authorList>
            <person name="de Groot N.N."/>
        </authorList>
    </citation>
    <scope>NUCLEOTIDE SEQUENCE [LARGE SCALE GENOMIC DNA]</scope>
    <source>
        <strain evidence="7 8">Nl18</strain>
    </source>
</reference>
<dbReference type="Pfam" id="PF00578">
    <property type="entry name" value="AhpC-TSA"/>
    <property type="match status" value="1"/>
</dbReference>
<comment type="subcellular location">
    <subcellularLocation>
        <location evidence="1">Cell envelope</location>
    </subcellularLocation>
</comment>
<gene>
    <name evidence="7" type="ORF">SAMN05216404_11122</name>
</gene>
<keyword evidence="5" id="KW-1133">Transmembrane helix</keyword>
<accession>A0A1H8LRS5</accession>
<feature type="domain" description="Thioredoxin" evidence="6">
    <location>
        <begin position="43"/>
        <end position="183"/>
    </location>
</feature>
<evidence type="ECO:0000256" key="4">
    <source>
        <dbReference type="ARBA" id="ARBA00023284"/>
    </source>
</evidence>
<dbReference type="InterPro" id="IPR017937">
    <property type="entry name" value="Thioredoxin_CS"/>
</dbReference>
<keyword evidence="7" id="KW-0413">Isomerase</keyword>
<dbReference type="CDD" id="cd02966">
    <property type="entry name" value="TlpA_like_family"/>
    <property type="match status" value="1"/>
</dbReference>
<dbReference type="Gene3D" id="3.40.30.10">
    <property type="entry name" value="Glutaredoxin"/>
    <property type="match status" value="1"/>
</dbReference>
<evidence type="ECO:0000256" key="2">
    <source>
        <dbReference type="ARBA" id="ARBA00022748"/>
    </source>
</evidence>
<keyword evidence="3" id="KW-1015">Disulfide bond</keyword>
<feature type="transmembrane region" description="Helical" evidence="5">
    <location>
        <begin position="7"/>
        <end position="24"/>
    </location>
</feature>
<evidence type="ECO:0000259" key="6">
    <source>
        <dbReference type="PROSITE" id="PS51352"/>
    </source>
</evidence>
<dbReference type="GO" id="GO:0030313">
    <property type="term" value="C:cell envelope"/>
    <property type="evidence" value="ECO:0007669"/>
    <property type="project" value="UniProtKB-SubCell"/>
</dbReference>
<evidence type="ECO:0000256" key="1">
    <source>
        <dbReference type="ARBA" id="ARBA00004196"/>
    </source>
</evidence>
<dbReference type="AlphaFoldDB" id="A0A1H8LRS5"/>
<dbReference type="PANTHER" id="PTHR42852:SF6">
    <property type="entry name" value="THIOL:DISULFIDE INTERCHANGE PROTEIN DSBE"/>
    <property type="match status" value="1"/>
</dbReference>
<name>A0A1H8LRS5_9PROT</name>
<dbReference type="SUPFAM" id="SSF52833">
    <property type="entry name" value="Thioredoxin-like"/>
    <property type="match status" value="1"/>
</dbReference>
<dbReference type="GO" id="GO:0017004">
    <property type="term" value="P:cytochrome complex assembly"/>
    <property type="evidence" value="ECO:0007669"/>
    <property type="project" value="UniProtKB-KW"/>
</dbReference>
<proteinExistence type="predicted"/>
<evidence type="ECO:0000313" key="7">
    <source>
        <dbReference type="EMBL" id="SEO07804.1"/>
    </source>
</evidence>
<evidence type="ECO:0000256" key="3">
    <source>
        <dbReference type="ARBA" id="ARBA00023157"/>
    </source>
</evidence>
<dbReference type="GO" id="GO:0016209">
    <property type="term" value="F:antioxidant activity"/>
    <property type="evidence" value="ECO:0007669"/>
    <property type="project" value="InterPro"/>
</dbReference>
<dbReference type="GO" id="GO:0016853">
    <property type="term" value="F:isomerase activity"/>
    <property type="evidence" value="ECO:0007669"/>
    <property type="project" value="UniProtKB-KW"/>
</dbReference>
<keyword evidence="4" id="KW-0676">Redox-active center</keyword>
<dbReference type="GO" id="GO:0015036">
    <property type="term" value="F:disulfide oxidoreductase activity"/>
    <property type="evidence" value="ECO:0007669"/>
    <property type="project" value="UniProtKB-ARBA"/>
</dbReference>
<evidence type="ECO:0000256" key="5">
    <source>
        <dbReference type="SAM" id="Phobius"/>
    </source>
</evidence>
<dbReference type="InterPro" id="IPR050553">
    <property type="entry name" value="Thioredoxin_ResA/DsbE_sf"/>
</dbReference>
<dbReference type="InterPro" id="IPR000866">
    <property type="entry name" value="AhpC/TSA"/>
</dbReference>
<dbReference type="PROSITE" id="PS51352">
    <property type="entry name" value="THIOREDOXIN_2"/>
    <property type="match status" value="1"/>
</dbReference>
<dbReference type="RefSeq" id="WP_074747789.1">
    <property type="nucleotide sequence ID" value="NZ_FOCT01000011.1"/>
</dbReference>
<protein>
    <submittedName>
        <fullName evidence="7">Thiol-disulfide isomerase or thioredoxin</fullName>
    </submittedName>
</protein>